<name>A0A6J8FL57_LEIDO</name>
<feature type="region of interest" description="Disordered" evidence="1">
    <location>
        <begin position="338"/>
        <end position="403"/>
    </location>
</feature>
<feature type="compositionally biased region" description="Polar residues" evidence="1">
    <location>
        <begin position="782"/>
        <end position="796"/>
    </location>
</feature>
<reference evidence="2" key="1">
    <citation type="submission" date="2020-06" db="EMBL/GenBank/DDBJ databases">
        <authorList>
            <person name="Camacho E."/>
            <person name="Gonzalez-de la Fuente S."/>
            <person name="Rastrojo A."/>
            <person name="Peiro-Pastor R."/>
            <person name="Solana JC."/>
            <person name="Tabera L."/>
            <person name="Gamarro F."/>
            <person name="Carrasco-Ramiro F."/>
            <person name="Requena JM."/>
            <person name="Aguado B."/>
        </authorList>
    </citation>
    <scope>NUCLEOTIDE SEQUENCE</scope>
</reference>
<gene>
    <name evidence="2" type="ORF">LDHU3_32.3240</name>
</gene>
<feature type="region of interest" description="Disordered" evidence="1">
    <location>
        <begin position="629"/>
        <end position="653"/>
    </location>
</feature>
<sequence length="977" mass="105059">MPPSGLSQVQRSRHITASTHVLATRLTHNTAERVTVGNTPLHILHLCDVQCVAPLFASCVSLTTMTIHLKYVASSTALEALLCAAATSPTLTHISVIGGVTSMESVAVASGLAAFTWNERVHAQRVLRADATSDSPLPRTVRRVPSALEVYPVMSGRGGEPGNARWRRYPSSDRSAALSPYARTPPLAHLRPKRCANSECGVPPPPSASSRPSQWRLRRGGVMWPVLYTVSPRVMPVSHPASLASSPVFLRTPPHVRPLSDHHLEGGVHLTLELHRLEEATAALLLDGLRRAHRIISAEVRLCVVTVDARRAGQRLAHEATKAAAHHRQQRLLRLTQSAASAAARPRRLPQARAKGQDGVARCRWPPHTSGLRVSPRPGLRTPVPPPPSPPQRPPASPRPVTAVEPDARCANQGGRRPLLSVEARGPHQQTARRHVQRLAPRCPIEGVALPWKSCGTPVQPRTPLKPSPSSAAGGGATMRAHRPVLSDNERVAVQTSQADAFRRRGRHASPPPAGVGANALSGLVSPHQHLARAGRLYSPPRWVSRAQLLANGAAPPALPLSKVAFCPTPRSASAQGTLSPAGLQLEPCASSSSSWSSRSSSPLPRPPQPSPRRAAEAFANFVAREQAVEDEKGEHATRPAQRTPPGSVSARLERRSLRRLASSARAPHSPQSYPDALCSPRYCVRRGSDSLGLGAGHRRIPRPQTPPRCSSSRCTCFVCRSRPPRSPVASARPTPRTATPANLENAILALAAATASAPRPRQTHKHDVTSAREGRDDGDVTPTTHSAATSVNGITPTRRRSGGERESDSAAAFHEAATSASSSSRRASRSAHAAADSVHRSLSMDLGEGDHSSARHSRARARMEPAAHRCEGSHLQVSHTQMPSSVSLQSPEHQQRDEEVGYVVYQNSVAFLRARVTEINRHVVWHQVQSAKAVEAHSKRLAELGVTFSDRVTEELTNILMVLTDMEHGSRIGSRR</sequence>
<feature type="compositionally biased region" description="Basic and acidic residues" evidence="1">
    <location>
        <begin position="766"/>
        <end position="779"/>
    </location>
</feature>
<feature type="compositionally biased region" description="Pro residues" evidence="1">
    <location>
        <begin position="383"/>
        <end position="398"/>
    </location>
</feature>
<feature type="region of interest" description="Disordered" evidence="1">
    <location>
        <begin position="754"/>
        <end position="859"/>
    </location>
</feature>
<feature type="compositionally biased region" description="Low complexity" evidence="1">
    <location>
        <begin position="591"/>
        <end position="603"/>
    </location>
</feature>
<protein>
    <submittedName>
        <fullName evidence="2">Hypothetical_protein_conserved</fullName>
    </submittedName>
</protein>
<organism evidence="2 3">
    <name type="scientific">Leishmania donovani</name>
    <dbReference type="NCBI Taxonomy" id="5661"/>
    <lineage>
        <taxon>Eukaryota</taxon>
        <taxon>Discoba</taxon>
        <taxon>Euglenozoa</taxon>
        <taxon>Kinetoplastea</taxon>
        <taxon>Metakinetoplastina</taxon>
        <taxon>Trypanosomatida</taxon>
        <taxon>Trypanosomatidae</taxon>
        <taxon>Leishmaniinae</taxon>
        <taxon>Leishmania</taxon>
    </lineage>
</organism>
<feature type="region of interest" description="Disordered" evidence="1">
    <location>
        <begin position="570"/>
        <end position="614"/>
    </location>
</feature>
<dbReference type="AlphaFoldDB" id="A0A6J8FL57"/>
<evidence type="ECO:0000256" key="1">
    <source>
        <dbReference type="SAM" id="MobiDB-lite"/>
    </source>
</evidence>
<evidence type="ECO:0000313" key="2">
    <source>
        <dbReference type="EMBL" id="CAC5433015.1"/>
    </source>
</evidence>
<feature type="region of interest" description="Disordered" evidence="1">
    <location>
        <begin position="690"/>
        <end position="713"/>
    </location>
</feature>
<dbReference type="VEuPathDB" id="TriTrypDB:LdCL_320031600"/>
<dbReference type="EMBL" id="LR812652">
    <property type="protein sequence ID" value="CAC5433015.1"/>
    <property type="molecule type" value="Genomic_DNA"/>
</dbReference>
<feature type="region of interest" description="Disordered" evidence="1">
    <location>
        <begin position="458"/>
        <end position="478"/>
    </location>
</feature>
<feature type="compositionally biased region" description="Low complexity" evidence="1">
    <location>
        <begin position="810"/>
        <end position="837"/>
    </location>
</feature>
<accession>A0A6J8FL57</accession>
<dbReference type="Proteomes" id="UP000601710">
    <property type="component" value="Chromosome 32"/>
</dbReference>
<proteinExistence type="predicted"/>
<dbReference type="VEuPathDB" id="TriTrypDB:LdBPK_322610.1"/>
<feature type="region of interest" description="Disordered" evidence="1">
    <location>
        <begin position="502"/>
        <end position="521"/>
    </location>
</feature>
<dbReference type="VEuPathDB" id="TriTrypDB:LDHU3_32.3240"/>
<evidence type="ECO:0000313" key="3">
    <source>
        <dbReference type="Proteomes" id="UP000601710"/>
    </source>
</evidence>
<feature type="compositionally biased region" description="Basic and acidic residues" evidence="1">
    <location>
        <begin position="629"/>
        <end position="638"/>
    </location>
</feature>